<evidence type="ECO:0000256" key="1">
    <source>
        <dbReference type="SAM" id="MobiDB-lite"/>
    </source>
</evidence>
<evidence type="ECO:0000256" key="2">
    <source>
        <dbReference type="SAM" id="SignalP"/>
    </source>
</evidence>
<evidence type="ECO:0000313" key="4">
    <source>
        <dbReference type="Proteomes" id="UP000613580"/>
    </source>
</evidence>
<comment type="caution">
    <text evidence="3">The sequence shown here is derived from an EMBL/GenBank/DDBJ whole genome shotgun (WGS) entry which is preliminary data.</text>
</comment>
<feature type="region of interest" description="Disordered" evidence="1">
    <location>
        <begin position="262"/>
        <end position="297"/>
    </location>
</feature>
<gene>
    <name evidence="3" type="ORF">HMN09_00761500</name>
</gene>
<name>A0A8H6SV67_MYCCL</name>
<feature type="chain" id="PRO_5034856684" evidence="2">
    <location>
        <begin position="21"/>
        <end position="321"/>
    </location>
</feature>
<keyword evidence="2" id="KW-0732">Signal</keyword>
<evidence type="ECO:0000313" key="3">
    <source>
        <dbReference type="EMBL" id="KAF7306066.1"/>
    </source>
</evidence>
<dbReference type="Proteomes" id="UP000613580">
    <property type="component" value="Unassembled WGS sequence"/>
</dbReference>
<protein>
    <submittedName>
        <fullName evidence="3">Uncharacterized protein</fullName>
    </submittedName>
</protein>
<feature type="signal peptide" evidence="2">
    <location>
        <begin position="1"/>
        <end position="20"/>
    </location>
</feature>
<keyword evidence="4" id="KW-1185">Reference proteome</keyword>
<proteinExistence type="predicted"/>
<feature type="compositionally biased region" description="Low complexity" evidence="1">
    <location>
        <begin position="269"/>
        <end position="297"/>
    </location>
</feature>
<dbReference type="AlphaFoldDB" id="A0A8H6SV67"/>
<dbReference type="EMBL" id="JACAZE010000009">
    <property type="protein sequence ID" value="KAF7306066.1"/>
    <property type="molecule type" value="Genomic_DNA"/>
</dbReference>
<accession>A0A8H6SV67</accession>
<reference evidence="3" key="1">
    <citation type="submission" date="2020-05" db="EMBL/GenBank/DDBJ databases">
        <title>Mycena genomes resolve the evolution of fungal bioluminescence.</title>
        <authorList>
            <person name="Tsai I.J."/>
        </authorList>
    </citation>
    <scope>NUCLEOTIDE SEQUENCE</scope>
    <source>
        <strain evidence="3">110903Hualien_Pintung</strain>
    </source>
</reference>
<sequence>MFKFTILAVSLASLTLEASAAAIPRQQQTFFAESEPVAAVPGHLAIVKDDGSTKYLLANSDGTFDASPDAYTPILLTPNNNGTHCSMQINNSTSTTPACLQYLGSSQQPTALTYGNCNNATMTYMFAYNSTSGDVKPDMGGQNTRRGLSTVALKFISDSPKQQQAVSASSTSMSSSASSASVSPMALSSASGVPSSSSVSASASTLSQMLAEAAPSSSSALSYSSASASASTSNISPSPVQSSMVSSASSSSASMTSVSPIAAQAEQPTATTTVTVYVSSSSASATPSSSSSSILNSSASSVSMSSMASSTVTSNVASQQA</sequence>
<organism evidence="3 4">
    <name type="scientific">Mycena chlorophos</name>
    <name type="common">Agaric fungus</name>
    <name type="synonym">Agaricus chlorophos</name>
    <dbReference type="NCBI Taxonomy" id="658473"/>
    <lineage>
        <taxon>Eukaryota</taxon>
        <taxon>Fungi</taxon>
        <taxon>Dikarya</taxon>
        <taxon>Basidiomycota</taxon>
        <taxon>Agaricomycotina</taxon>
        <taxon>Agaricomycetes</taxon>
        <taxon>Agaricomycetidae</taxon>
        <taxon>Agaricales</taxon>
        <taxon>Marasmiineae</taxon>
        <taxon>Mycenaceae</taxon>
        <taxon>Mycena</taxon>
    </lineage>
</organism>